<dbReference type="PANTHER" id="PTHR43280:SF32">
    <property type="entry name" value="TRANSCRIPTIONAL REGULATORY PROTEIN"/>
    <property type="match status" value="1"/>
</dbReference>
<dbReference type="InterPro" id="IPR018060">
    <property type="entry name" value="HTH_AraC"/>
</dbReference>
<dbReference type="AlphaFoldDB" id="A0A497UPY2"/>
<organism evidence="6 8">
    <name type="scientific">Flavobacterium lindanitolerans</name>
    <dbReference type="NCBI Taxonomy" id="428988"/>
    <lineage>
        <taxon>Bacteria</taxon>
        <taxon>Pseudomonadati</taxon>
        <taxon>Bacteroidota</taxon>
        <taxon>Flavobacteriia</taxon>
        <taxon>Flavobacteriales</taxon>
        <taxon>Flavobacteriaceae</taxon>
        <taxon>Flavobacterium</taxon>
    </lineage>
</organism>
<dbReference type="SUPFAM" id="SSF46689">
    <property type="entry name" value="Homeodomain-like"/>
    <property type="match status" value="1"/>
</dbReference>
<keyword evidence="1" id="KW-0805">Transcription regulation</keyword>
<evidence type="ECO:0000313" key="7">
    <source>
        <dbReference type="Proteomes" id="UP000233767"/>
    </source>
</evidence>
<evidence type="ECO:0000256" key="3">
    <source>
        <dbReference type="ARBA" id="ARBA00023163"/>
    </source>
</evidence>
<dbReference type="EMBL" id="RCCB01000011">
    <property type="protein sequence ID" value="RLJ30505.1"/>
    <property type="molecule type" value="Genomic_DNA"/>
</dbReference>
<evidence type="ECO:0000259" key="4">
    <source>
        <dbReference type="PROSITE" id="PS01124"/>
    </source>
</evidence>
<evidence type="ECO:0000256" key="1">
    <source>
        <dbReference type="ARBA" id="ARBA00023015"/>
    </source>
</evidence>
<evidence type="ECO:0000313" key="8">
    <source>
        <dbReference type="Proteomes" id="UP000275027"/>
    </source>
</evidence>
<dbReference type="PROSITE" id="PS01124">
    <property type="entry name" value="HTH_ARAC_FAMILY_2"/>
    <property type="match status" value="1"/>
</dbReference>
<dbReference type="Gene3D" id="1.10.10.60">
    <property type="entry name" value="Homeodomain-like"/>
    <property type="match status" value="1"/>
</dbReference>
<gene>
    <name evidence="5" type="ORF">B0G92_2135</name>
    <name evidence="6" type="ORF">CLV50_1915</name>
</gene>
<dbReference type="Pfam" id="PF12833">
    <property type="entry name" value="HTH_18"/>
    <property type="match status" value="1"/>
</dbReference>
<protein>
    <submittedName>
        <fullName evidence="6">AraC-like DNA-binding protein</fullName>
    </submittedName>
</protein>
<dbReference type="PANTHER" id="PTHR43280">
    <property type="entry name" value="ARAC-FAMILY TRANSCRIPTIONAL REGULATOR"/>
    <property type="match status" value="1"/>
</dbReference>
<proteinExistence type="predicted"/>
<evidence type="ECO:0000313" key="5">
    <source>
        <dbReference type="EMBL" id="PKW20856.1"/>
    </source>
</evidence>
<comment type="caution">
    <text evidence="6">The sequence shown here is derived from an EMBL/GenBank/DDBJ whole genome shotgun (WGS) entry which is preliminary data.</text>
</comment>
<dbReference type="InterPro" id="IPR037923">
    <property type="entry name" value="HTH-like"/>
</dbReference>
<name>A0A497UPY2_9FLAO</name>
<keyword evidence="2 6" id="KW-0238">DNA-binding</keyword>
<accession>A0A497UPY2</accession>
<dbReference type="RefSeq" id="WP_056066295.1">
    <property type="nucleotide sequence ID" value="NZ_CALHAS010000004.1"/>
</dbReference>
<dbReference type="Proteomes" id="UP000275027">
    <property type="component" value="Unassembled WGS sequence"/>
</dbReference>
<reference evidence="5 7" key="1">
    <citation type="submission" date="2017-12" db="EMBL/GenBank/DDBJ databases">
        <title>Genomic Encyclopedia of Type Strains, Phase III (KMG-III): the genomes of soil and plant-associated and newly described type strains.</title>
        <authorList>
            <person name="Whitman W."/>
        </authorList>
    </citation>
    <scope>NUCLEOTIDE SEQUENCE [LARGE SCALE GENOMIC DNA]</scope>
    <source>
        <strain evidence="5 7">IP-10</strain>
    </source>
</reference>
<reference evidence="6 8" key="2">
    <citation type="submission" date="2018-10" db="EMBL/GenBank/DDBJ databases">
        <title>Genomic Encyclopedia of Archaeal and Bacterial Type Strains, Phase II (KMG-II): from individual species to whole genera.</title>
        <authorList>
            <person name="Goeker M."/>
        </authorList>
    </citation>
    <scope>NUCLEOTIDE SEQUENCE [LARGE SCALE GENOMIC DNA]</scope>
    <source>
        <strain evidence="6 8">DSM 21886</strain>
    </source>
</reference>
<dbReference type="Pfam" id="PF02311">
    <property type="entry name" value="AraC_binding"/>
    <property type="match status" value="1"/>
</dbReference>
<dbReference type="Proteomes" id="UP000233767">
    <property type="component" value="Unassembled WGS sequence"/>
</dbReference>
<keyword evidence="7" id="KW-1185">Reference proteome</keyword>
<keyword evidence="3" id="KW-0804">Transcription</keyword>
<dbReference type="InterPro" id="IPR009057">
    <property type="entry name" value="Homeodomain-like_sf"/>
</dbReference>
<dbReference type="InterPro" id="IPR003313">
    <property type="entry name" value="AraC-bd"/>
</dbReference>
<sequence length="301" mass="35170">MPKTETIEDFYKQKLNYLPEDLQQGLGYFNVIRAEDCYKNDVYVPISYTRRDFYKISLARGKNVFHYADKSLEVNGSALIFFNPQVPYTVESLSDDRSGFFCIFKEAFFTESLRNSISSLPMFKIGGKPAYILNEEQDKQISDIFQRMINEINSDYVYKYDLIRNYVTEMIHSAMKIEPSEKLYQHPDANSRITSVFTELLERQFPIESPSQRFTLRSAKDFAEKLYVHVNHLNRAIKMTTGKTTTDLISQRLVNEAQALLKHTDWNISEISYCLGFEEPAHFNNFFKKQMQVAPSVYRSA</sequence>
<feature type="domain" description="HTH araC/xylS-type" evidence="4">
    <location>
        <begin position="191"/>
        <end position="301"/>
    </location>
</feature>
<evidence type="ECO:0000256" key="2">
    <source>
        <dbReference type="ARBA" id="ARBA00023125"/>
    </source>
</evidence>
<dbReference type="SMART" id="SM00342">
    <property type="entry name" value="HTH_ARAC"/>
    <property type="match status" value="1"/>
</dbReference>
<dbReference type="GO" id="GO:0043565">
    <property type="term" value="F:sequence-specific DNA binding"/>
    <property type="evidence" value="ECO:0007669"/>
    <property type="project" value="InterPro"/>
</dbReference>
<evidence type="ECO:0000313" key="6">
    <source>
        <dbReference type="EMBL" id="RLJ30505.1"/>
    </source>
</evidence>
<dbReference type="SUPFAM" id="SSF51215">
    <property type="entry name" value="Regulatory protein AraC"/>
    <property type="match status" value="1"/>
</dbReference>
<dbReference type="EMBL" id="PJND01000008">
    <property type="protein sequence ID" value="PKW20856.1"/>
    <property type="molecule type" value="Genomic_DNA"/>
</dbReference>
<dbReference type="GO" id="GO:0003700">
    <property type="term" value="F:DNA-binding transcription factor activity"/>
    <property type="evidence" value="ECO:0007669"/>
    <property type="project" value="InterPro"/>
</dbReference>